<proteinExistence type="predicted"/>
<evidence type="ECO:0000313" key="1">
    <source>
        <dbReference type="EMBL" id="EQB05079.1"/>
    </source>
</evidence>
<dbReference type="Proteomes" id="UP000015524">
    <property type="component" value="Unassembled WGS sequence"/>
</dbReference>
<comment type="caution">
    <text evidence="1">The sequence shown here is derived from an EMBL/GenBank/DDBJ whole genome shotgun (WGS) entry which is preliminary data.</text>
</comment>
<dbReference type="EMBL" id="ATIB01000027">
    <property type="protein sequence ID" value="EQB05079.1"/>
    <property type="molecule type" value="Genomic_DNA"/>
</dbReference>
<evidence type="ECO:0008006" key="3">
    <source>
        <dbReference type="Google" id="ProtNLM"/>
    </source>
</evidence>
<protein>
    <recommendedName>
        <fullName evidence="3">HEPN domain-containing protein</fullName>
    </recommendedName>
</protein>
<organism evidence="1 2">
    <name type="scientific">Sphingobium baderi LL03</name>
    <dbReference type="NCBI Taxonomy" id="1114964"/>
    <lineage>
        <taxon>Bacteria</taxon>
        <taxon>Pseudomonadati</taxon>
        <taxon>Pseudomonadota</taxon>
        <taxon>Alphaproteobacteria</taxon>
        <taxon>Sphingomonadales</taxon>
        <taxon>Sphingomonadaceae</taxon>
        <taxon>Sphingobium</taxon>
    </lineage>
</organism>
<sequence length="178" mass="19050">MQGEPKAYPGEVATSDDIRQLAEEYRGAAHDLMGRGKRGKPSSWAPARMTAIQAIELYLNALLLARGVKPAEIRGYQHDLRKRTANPAVAALRLRQRTLEHLGKLSEGREYLSIRYGPELSGNLSQLNRLIATLDEVATKVCGALEKVNSTPASKAATARPAPSTAPARAAAAVAALA</sequence>
<reference evidence="1 2" key="1">
    <citation type="journal article" date="2013" name="Genome Announc.">
        <title>Draft Genome Sequence of a Hexachlorocyclohexane-Degrading Bacterium, Sphingobium baderi Strain LL03T.</title>
        <authorList>
            <person name="Kaur J."/>
            <person name="Verma H."/>
            <person name="Tripathi C."/>
            <person name="Khurana J.P."/>
            <person name="Lal R."/>
        </authorList>
    </citation>
    <scope>NUCLEOTIDE SEQUENCE [LARGE SCALE GENOMIC DNA]</scope>
    <source>
        <strain evidence="1 2">LL03</strain>
    </source>
</reference>
<dbReference type="eggNOG" id="ENOG5031HR4">
    <property type="taxonomic scope" value="Bacteria"/>
</dbReference>
<dbReference type="AlphaFoldDB" id="T0I610"/>
<dbReference type="PATRIC" id="fig|1114964.3.peg.543"/>
<name>T0I610_9SPHN</name>
<evidence type="ECO:0000313" key="2">
    <source>
        <dbReference type="Proteomes" id="UP000015524"/>
    </source>
</evidence>
<gene>
    <name evidence="1" type="ORF">L485_02895</name>
</gene>
<accession>T0I610</accession>
<keyword evidence="2" id="KW-1185">Reference proteome</keyword>